<dbReference type="SMART" id="SM00181">
    <property type="entry name" value="EGF"/>
    <property type="match status" value="1"/>
</dbReference>
<keyword evidence="1" id="KW-0245">EGF-like domain</keyword>
<evidence type="ECO:0000256" key="2">
    <source>
        <dbReference type="ARBA" id="ARBA00022729"/>
    </source>
</evidence>
<keyword evidence="4" id="KW-1015">Disulfide bond</keyword>
<protein>
    <recommendedName>
        <fullName evidence="6">TB domain-containing protein</fullName>
    </recommendedName>
</protein>
<sequence>MDENYQYKCIDIDECSTIPGICESDTRPGYCFTSVTNGRCINQLPQLLPKPQCCCDTGRCWSSGAGGAPEICPFRGTDEYRKLCTMSWVRPGVPEPGPVIPVGPGYPPPIGPEVRPPVYPPIFPQPPVPGYIRPTPAAPVTSLNFTQDYCLLYRNLCIHGRCIPTPGSYRCECNTGFHLDGRGECIEP</sequence>
<dbReference type="Gene3D" id="3.90.290.10">
    <property type="entry name" value="TGF-beta binding (TB) domain"/>
    <property type="match status" value="1"/>
</dbReference>
<dbReference type="Pfam" id="PF00008">
    <property type="entry name" value="EGF"/>
    <property type="match status" value="1"/>
</dbReference>
<dbReference type="SUPFAM" id="SSF57196">
    <property type="entry name" value="EGF/Laminin"/>
    <property type="match status" value="1"/>
</dbReference>
<keyword evidence="5" id="KW-0325">Glycoprotein</keyword>
<evidence type="ECO:0000259" key="6">
    <source>
        <dbReference type="PROSITE" id="PS51364"/>
    </source>
</evidence>
<organism evidence="7 8">
    <name type="scientific">Ranitomeya imitator</name>
    <name type="common">mimic poison frog</name>
    <dbReference type="NCBI Taxonomy" id="111125"/>
    <lineage>
        <taxon>Eukaryota</taxon>
        <taxon>Metazoa</taxon>
        <taxon>Chordata</taxon>
        <taxon>Craniata</taxon>
        <taxon>Vertebrata</taxon>
        <taxon>Euteleostomi</taxon>
        <taxon>Amphibia</taxon>
        <taxon>Batrachia</taxon>
        <taxon>Anura</taxon>
        <taxon>Neobatrachia</taxon>
        <taxon>Hyloidea</taxon>
        <taxon>Dendrobatidae</taxon>
        <taxon>Dendrobatinae</taxon>
        <taxon>Ranitomeya</taxon>
    </lineage>
</organism>
<dbReference type="SMART" id="SM00179">
    <property type="entry name" value="EGF_CA"/>
    <property type="match status" value="1"/>
</dbReference>
<dbReference type="EMBL" id="CAUEEQ010077969">
    <property type="protein sequence ID" value="CAJ0967005.1"/>
    <property type="molecule type" value="Genomic_DNA"/>
</dbReference>
<evidence type="ECO:0000313" key="8">
    <source>
        <dbReference type="Proteomes" id="UP001176940"/>
    </source>
</evidence>
<evidence type="ECO:0000256" key="1">
    <source>
        <dbReference type="ARBA" id="ARBA00022536"/>
    </source>
</evidence>
<dbReference type="InterPro" id="IPR052235">
    <property type="entry name" value="Nephronectin_domain"/>
</dbReference>
<evidence type="ECO:0000256" key="4">
    <source>
        <dbReference type="ARBA" id="ARBA00023157"/>
    </source>
</evidence>
<keyword evidence="2" id="KW-0732">Signal</keyword>
<dbReference type="Proteomes" id="UP001176940">
    <property type="component" value="Unassembled WGS sequence"/>
</dbReference>
<dbReference type="PANTHER" id="PTHR24050:SF28">
    <property type="entry name" value="UROMODULIN-LIKE"/>
    <property type="match status" value="1"/>
</dbReference>
<dbReference type="CDD" id="cd00054">
    <property type="entry name" value="EGF_CA"/>
    <property type="match status" value="1"/>
</dbReference>
<dbReference type="PROSITE" id="PS51364">
    <property type="entry name" value="TB"/>
    <property type="match status" value="1"/>
</dbReference>
<dbReference type="Gene3D" id="2.10.25.10">
    <property type="entry name" value="Laminin"/>
    <property type="match status" value="1"/>
</dbReference>
<proteinExistence type="predicted"/>
<evidence type="ECO:0000256" key="5">
    <source>
        <dbReference type="ARBA" id="ARBA00023180"/>
    </source>
</evidence>
<evidence type="ECO:0000313" key="7">
    <source>
        <dbReference type="EMBL" id="CAJ0967005.1"/>
    </source>
</evidence>
<keyword evidence="8" id="KW-1185">Reference proteome</keyword>
<dbReference type="SUPFAM" id="SSF57581">
    <property type="entry name" value="TB module/8-cys domain"/>
    <property type="match status" value="1"/>
</dbReference>
<dbReference type="InterPro" id="IPR036773">
    <property type="entry name" value="TB_dom_sf"/>
</dbReference>
<name>A0ABN9MJV8_9NEOB</name>
<dbReference type="PROSITE" id="PS01186">
    <property type="entry name" value="EGF_2"/>
    <property type="match status" value="1"/>
</dbReference>
<feature type="domain" description="TB" evidence="6">
    <location>
        <begin position="29"/>
        <end position="84"/>
    </location>
</feature>
<comment type="caution">
    <text evidence="7">The sequence shown here is derived from an EMBL/GenBank/DDBJ whole genome shotgun (WGS) entry which is preliminary data.</text>
</comment>
<dbReference type="PANTHER" id="PTHR24050">
    <property type="entry name" value="PA14 DOMAIN-CONTAINING PROTEIN"/>
    <property type="match status" value="1"/>
</dbReference>
<dbReference type="InterPro" id="IPR017878">
    <property type="entry name" value="TB_dom"/>
</dbReference>
<gene>
    <name evidence="7" type="ORF">RIMI_LOCUS21877836</name>
</gene>
<reference evidence="7" key="1">
    <citation type="submission" date="2023-07" db="EMBL/GenBank/DDBJ databases">
        <authorList>
            <person name="Stuckert A."/>
        </authorList>
    </citation>
    <scope>NUCLEOTIDE SEQUENCE</scope>
</reference>
<dbReference type="InterPro" id="IPR000742">
    <property type="entry name" value="EGF"/>
</dbReference>
<accession>A0ABN9MJV8</accession>
<evidence type="ECO:0000256" key="3">
    <source>
        <dbReference type="ARBA" id="ARBA00022737"/>
    </source>
</evidence>
<dbReference type="InterPro" id="IPR001881">
    <property type="entry name" value="EGF-like_Ca-bd_dom"/>
</dbReference>
<dbReference type="Pfam" id="PF00683">
    <property type="entry name" value="TB"/>
    <property type="match status" value="1"/>
</dbReference>
<keyword evidence="3" id="KW-0677">Repeat</keyword>